<evidence type="ECO:0000313" key="5">
    <source>
        <dbReference type="EMBL" id="BAX79260.1"/>
    </source>
</evidence>
<dbReference type="InterPro" id="IPR000318">
    <property type="entry name" value="Nase_comp1_CS"/>
</dbReference>
<dbReference type="Gene3D" id="1.20.89.10">
    <property type="entry name" value="Nitrogenase Molybdenum-iron Protein, subunit B, domain 4"/>
    <property type="match status" value="1"/>
</dbReference>
<keyword evidence="2 3" id="KW-0535">Nitrogen fixation</keyword>
<evidence type="ECO:0000259" key="4">
    <source>
        <dbReference type="Pfam" id="PF00148"/>
    </source>
</evidence>
<dbReference type="Gene3D" id="3.40.50.1980">
    <property type="entry name" value="Nitrogenase molybdenum iron protein domain"/>
    <property type="match status" value="3"/>
</dbReference>
<reference evidence="5 6" key="1">
    <citation type="journal article" date="2018" name="Mar. Genomics">
        <title>Complete genome sequence of Marinifilaceae bacterium strain SPP2, isolated from the Antarctic marine sediment.</title>
        <authorList>
            <person name="Watanabe M."/>
            <person name="Kojima H."/>
            <person name="Fukui M."/>
        </authorList>
    </citation>
    <scope>NUCLEOTIDE SEQUENCE [LARGE SCALE GENOMIC DNA]</scope>
    <source>
        <strain evidence="5 6">SPP2</strain>
    </source>
</reference>
<dbReference type="InterPro" id="IPR000510">
    <property type="entry name" value="Nase/OxRdtase_comp1"/>
</dbReference>
<dbReference type="PROSITE" id="PS00699">
    <property type="entry name" value="NITROGENASE_1_1"/>
    <property type="match status" value="1"/>
</dbReference>
<evidence type="ECO:0000256" key="3">
    <source>
        <dbReference type="RuleBase" id="RU004021"/>
    </source>
</evidence>
<feature type="domain" description="Nitrogenase/oxidoreductase component 1" evidence="4">
    <location>
        <begin position="23"/>
        <end position="450"/>
    </location>
</feature>
<dbReference type="OrthoDB" id="9800746at2"/>
<dbReference type="Pfam" id="PF00148">
    <property type="entry name" value="Oxidored_nitro"/>
    <property type="match status" value="1"/>
</dbReference>
<organism evidence="5 6">
    <name type="scientific">Labilibaculum antarcticum</name>
    <dbReference type="NCBI Taxonomy" id="1717717"/>
    <lineage>
        <taxon>Bacteria</taxon>
        <taxon>Pseudomonadati</taxon>
        <taxon>Bacteroidota</taxon>
        <taxon>Bacteroidia</taxon>
        <taxon>Marinilabiliales</taxon>
        <taxon>Marinifilaceae</taxon>
        <taxon>Labilibaculum</taxon>
    </lineage>
</organism>
<evidence type="ECO:0000256" key="2">
    <source>
        <dbReference type="ARBA" id="ARBA00023231"/>
    </source>
</evidence>
<protein>
    <submittedName>
        <fullName evidence="5">Nitrogenase</fullName>
    </submittedName>
</protein>
<dbReference type="RefSeq" id="WP_096428183.1">
    <property type="nucleotide sequence ID" value="NZ_AP018042.1"/>
</dbReference>
<evidence type="ECO:0000256" key="1">
    <source>
        <dbReference type="ARBA" id="ARBA00011002"/>
    </source>
</evidence>
<comment type="similarity">
    <text evidence="1 3">Belongs to the NifD/NifK/NifE/NifN family.</text>
</comment>
<dbReference type="AlphaFoldDB" id="A0A1Y1CG49"/>
<dbReference type="EMBL" id="AP018042">
    <property type="protein sequence ID" value="BAX79260.1"/>
    <property type="molecule type" value="Genomic_DNA"/>
</dbReference>
<dbReference type="KEGG" id="mbas:ALGA_0871"/>
<name>A0A1Y1CG49_9BACT</name>
<dbReference type="PANTHER" id="PTHR33712:SF7">
    <property type="entry name" value="LIGHT-INDEPENDENT PROTOCHLOROPHYLLIDE REDUCTASE SUBUNIT B"/>
    <property type="match status" value="1"/>
</dbReference>
<sequence>MEKIPTLSYIRPFVSTRNACKLCSPLGACIAIKGIEGCVPVIHGSQGCATYIRRYLISHYKEPVDIASSNFSEETTIFGGEANLKIALTNVTNQYQPKAIGVATTCLSETIGEDVASQLSHIRNDSTNSNLPSLFTVSTPSYQGTHLDGFHATVLALVKNFAKKLPSADKINFFPGFVSPSDIRHIKEIVADFDLKTTILPDYSDTLDNPVWDQYYRVPKGGTPISELEKMAEAYASIELGVFTSVKQGGQNGGKEISGASWLESEHSVKNHQCILPIGMNGNDALFDILSKVSGKDIPVKYQMQRGRLLDSYADGHKYIFGKKAVIYGEEDLVLGLCSFLDEIGVEVVLAASGANSGKLQKKIIKHCPEHGKTIQVISDSDFEQINEACNTIKPDFLIGNSKGNYIATNFNIPLIRVGFPIHDRIGGQRITLLGYQGTQKLFDKVVNAMIEYKQNNSPIGYKYM</sequence>
<accession>A0A1Y1CG49</accession>
<keyword evidence="6" id="KW-1185">Reference proteome</keyword>
<gene>
    <name evidence="5" type="ORF">ALGA_0871</name>
</gene>
<dbReference type="PANTHER" id="PTHR33712">
    <property type="entry name" value="LIGHT-INDEPENDENT PROTOCHLOROPHYLLIDE REDUCTASE SUBUNIT B"/>
    <property type="match status" value="1"/>
</dbReference>
<reference evidence="6" key="2">
    <citation type="journal article" date="2020" name="Antonie Van Leeuwenhoek">
        <title>Labilibaculum antarcticum sp. nov., a novel facultative anaerobic, psychrotorelant bacterium isolated from marine sediment of Antarctica.</title>
        <authorList>
            <person name="Watanabe M."/>
            <person name="Kojima H."/>
            <person name="Fukui M."/>
        </authorList>
    </citation>
    <scope>NUCLEOTIDE SEQUENCE [LARGE SCALE GENOMIC DNA]</scope>
    <source>
        <strain evidence="6">SPP2</strain>
    </source>
</reference>
<dbReference type="Proteomes" id="UP000218267">
    <property type="component" value="Chromosome"/>
</dbReference>
<proteinExistence type="inferred from homology"/>
<dbReference type="SUPFAM" id="SSF53807">
    <property type="entry name" value="Helical backbone' metal receptor"/>
    <property type="match status" value="1"/>
</dbReference>
<evidence type="ECO:0000313" key="6">
    <source>
        <dbReference type="Proteomes" id="UP000218267"/>
    </source>
</evidence>
<dbReference type="InterPro" id="IPR050152">
    <property type="entry name" value="ChlB/BchB/BchZ"/>
</dbReference>
<dbReference type="GO" id="GO:0016163">
    <property type="term" value="F:nitrogenase activity"/>
    <property type="evidence" value="ECO:0007669"/>
    <property type="project" value="InterPro"/>
</dbReference>